<comment type="caution">
    <text evidence="2">The sequence shown here is derived from an EMBL/GenBank/DDBJ whole genome shotgun (WGS) entry which is preliminary data.</text>
</comment>
<organism evidence="2 3">
    <name type="scientific">Triparma laevis f. longispina</name>
    <dbReference type="NCBI Taxonomy" id="1714387"/>
    <lineage>
        <taxon>Eukaryota</taxon>
        <taxon>Sar</taxon>
        <taxon>Stramenopiles</taxon>
        <taxon>Ochrophyta</taxon>
        <taxon>Bolidophyceae</taxon>
        <taxon>Parmales</taxon>
        <taxon>Triparmaceae</taxon>
        <taxon>Triparma</taxon>
    </lineage>
</organism>
<evidence type="ECO:0000313" key="3">
    <source>
        <dbReference type="Proteomes" id="UP001165122"/>
    </source>
</evidence>
<gene>
    <name evidence="2" type="ORF">TrLO_g13096</name>
</gene>
<proteinExistence type="predicted"/>
<dbReference type="Proteomes" id="UP001165122">
    <property type="component" value="Unassembled WGS sequence"/>
</dbReference>
<reference evidence="3" key="1">
    <citation type="journal article" date="2023" name="Commun. Biol.">
        <title>Genome analysis of Parmales, the sister group of diatoms, reveals the evolutionary specialization of diatoms from phago-mixotrophs to photoautotrophs.</title>
        <authorList>
            <person name="Ban H."/>
            <person name="Sato S."/>
            <person name="Yoshikawa S."/>
            <person name="Yamada K."/>
            <person name="Nakamura Y."/>
            <person name="Ichinomiya M."/>
            <person name="Sato N."/>
            <person name="Blanc-Mathieu R."/>
            <person name="Endo H."/>
            <person name="Kuwata A."/>
            <person name="Ogata H."/>
        </authorList>
    </citation>
    <scope>NUCLEOTIDE SEQUENCE [LARGE SCALE GENOMIC DNA]</scope>
    <source>
        <strain evidence="3">NIES 3700</strain>
    </source>
</reference>
<evidence type="ECO:0000313" key="2">
    <source>
        <dbReference type="EMBL" id="GMI17505.1"/>
    </source>
</evidence>
<evidence type="ECO:0000256" key="1">
    <source>
        <dbReference type="SAM" id="MobiDB-lite"/>
    </source>
</evidence>
<keyword evidence="3" id="KW-1185">Reference proteome</keyword>
<protein>
    <submittedName>
        <fullName evidence="2">Uncharacterized protein</fullName>
    </submittedName>
</protein>
<dbReference type="EMBL" id="BRXW01000294">
    <property type="protein sequence ID" value="GMI17505.1"/>
    <property type="molecule type" value="Genomic_DNA"/>
</dbReference>
<feature type="region of interest" description="Disordered" evidence="1">
    <location>
        <begin position="28"/>
        <end position="70"/>
    </location>
</feature>
<name>A0A9W7FST3_9STRA</name>
<feature type="region of interest" description="Disordered" evidence="1">
    <location>
        <begin position="1"/>
        <end position="20"/>
    </location>
</feature>
<dbReference type="AlphaFoldDB" id="A0A9W7FST3"/>
<sequence length="70" mass="6909">MMAPPPRNASGRMAPASSVRSRYADPMAAMGFVNDREGGGGGAGGPPAGFTSPPASGPPPSFTDFSKAAK</sequence>
<accession>A0A9W7FST3</accession>